<evidence type="ECO:0000313" key="2">
    <source>
        <dbReference type="EMBL" id="KAK9094468.1"/>
    </source>
</evidence>
<feature type="compositionally biased region" description="Basic and acidic residues" evidence="1">
    <location>
        <begin position="38"/>
        <end position="48"/>
    </location>
</feature>
<dbReference type="EMBL" id="JBBNAG010000011">
    <property type="protein sequence ID" value="KAK9094468.1"/>
    <property type="molecule type" value="Genomic_DNA"/>
</dbReference>
<dbReference type="AlphaFoldDB" id="A0AAP0HMR6"/>
<proteinExistence type="predicted"/>
<protein>
    <submittedName>
        <fullName evidence="2">Uncharacterized protein</fullName>
    </submittedName>
</protein>
<comment type="caution">
    <text evidence="2">The sequence shown here is derived from an EMBL/GenBank/DDBJ whole genome shotgun (WGS) entry which is preliminary data.</text>
</comment>
<accession>A0AAP0HMR6</accession>
<feature type="region of interest" description="Disordered" evidence="1">
    <location>
        <begin position="38"/>
        <end position="78"/>
    </location>
</feature>
<evidence type="ECO:0000256" key="1">
    <source>
        <dbReference type="SAM" id="MobiDB-lite"/>
    </source>
</evidence>
<keyword evidence="3" id="KW-1185">Reference proteome</keyword>
<name>A0AAP0HMR6_9MAGN</name>
<sequence length="123" mass="14289">MRIYSQGPLRRISPRILSSLENGESSVEMDEALLAEHETPLPHRDTLMGKRKVARNGFEGDLHSDPLEQEANDDNKDDKETMTLILDGRTLNHLQKSWHRALIFTVMERTINFNYFSTKLYMN</sequence>
<evidence type="ECO:0000313" key="3">
    <source>
        <dbReference type="Proteomes" id="UP001419268"/>
    </source>
</evidence>
<reference evidence="2 3" key="1">
    <citation type="submission" date="2024-01" db="EMBL/GenBank/DDBJ databases">
        <title>Genome assemblies of Stephania.</title>
        <authorList>
            <person name="Yang L."/>
        </authorList>
    </citation>
    <scope>NUCLEOTIDE SEQUENCE [LARGE SCALE GENOMIC DNA]</scope>
    <source>
        <strain evidence="2">JXDWG</strain>
        <tissue evidence="2">Leaf</tissue>
    </source>
</reference>
<dbReference type="Proteomes" id="UP001419268">
    <property type="component" value="Unassembled WGS sequence"/>
</dbReference>
<gene>
    <name evidence="2" type="ORF">Scep_025937</name>
</gene>
<organism evidence="2 3">
    <name type="scientific">Stephania cephalantha</name>
    <dbReference type="NCBI Taxonomy" id="152367"/>
    <lineage>
        <taxon>Eukaryota</taxon>
        <taxon>Viridiplantae</taxon>
        <taxon>Streptophyta</taxon>
        <taxon>Embryophyta</taxon>
        <taxon>Tracheophyta</taxon>
        <taxon>Spermatophyta</taxon>
        <taxon>Magnoliopsida</taxon>
        <taxon>Ranunculales</taxon>
        <taxon>Menispermaceae</taxon>
        <taxon>Menispermoideae</taxon>
        <taxon>Cissampelideae</taxon>
        <taxon>Stephania</taxon>
    </lineage>
</organism>